<gene>
    <name evidence="2" type="ORF">AVDCRST_MAG69-49</name>
</gene>
<feature type="domain" description="Peptidase M28" evidence="1">
    <location>
        <begin position="305"/>
        <end position="355"/>
    </location>
</feature>
<proteinExistence type="predicted"/>
<evidence type="ECO:0000259" key="1">
    <source>
        <dbReference type="Pfam" id="PF04389"/>
    </source>
</evidence>
<evidence type="ECO:0000313" key="2">
    <source>
        <dbReference type="EMBL" id="CAA9470504.1"/>
    </source>
</evidence>
<dbReference type="InterPro" id="IPR007484">
    <property type="entry name" value="Peptidase_M28"/>
</dbReference>
<dbReference type="PANTHER" id="PTHR12147">
    <property type="entry name" value="METALLOPEPTIDASE M28 FAMILY MEMBER"/>
    <property type="match status" value="1"/>
</dbReference>
<dbReference type="Pfam" id="PF04389">
    <property type="entry name" value="Peptidase_M28"/>
    <property type="match status" value="2"/>
</dbReference>
<name>A0A6J4RGH7_9ACTN</name>
<dbReference type="InterPro" id="IPR045175">
    <property type="entry name" value="M28_fam"/>
</dbReference>
<dbReference type="Gene3D" id="3.40.630.10">
    <property type="entry name" value="Zn peptidases"/>
    <property type="match status" value="1"/>
</dbReference>
<dbReference type="GO" id="GO:0006508">
    <property type="term" value="P:proteolysis"/>
    <property type="evidence" value="ECO:0007669"/>
    <property type="project" value="InterPro"/>
</dbReference>
<protein>
    <recommendedName>
        <fullName evidence="1">Peptidase M28 domain-containing protein</fullName>
    </recommendedName>
</protein>
<sequence length="370" mass="39820">MTSPAALTRPRLRRAAGFLSEKVLRSAPVDPAALDPAVVRWLTRSAAQLDPDALRAEVEALAGPRSRLHWPEAMREAEQHVSDALGDAGWQVKRQPVTVRAGLGLRDHDDFRRTRYRDLTGANVVALKPGEERAALVVLAHLDTVRDSPGANDNTAAVVAVLNLARVLAPLELRHSVILAVTDFEEIGLFGARALVSELRRERPLVAAINLETIGYVDSRPGSQRLPGGIGAVYPQQLDALRRRGLRGDFMALIHDGRARRLAATYAAALAEVAGPHVPVTLPAPGSLARVAPLLVHAIPLVRNFARGDHVAFWEAGIPALQVTDTANFRYDAYHRPGDTPDRLDYGHLASVIAATAGAVVALDSRSMVA</sequence>
<dbReference type="EMBL" id="CADCVP010000006">
    <property type="protein sequence ID" value="CAA9470504.1"/>
    <property type="molecule type" value="Genomic_DNA"/>
</dbReference>
<dbReference type="PANTHER" id="PTHR12147:SF26">
    <property type="entry name" value="PEPTIDASE M28 DOMAIN-CONTAINING PROTEIN"/>
    <property type="match status" value="1"/>
</dbReference>
<feature type="domain" description="Peptidase M28" evidence="1">
    <location>
        <begin position="123"/>
        <end position="222"/>
    </location>
</feature>
<organism evidence="2">
    <name type="scientific">uncultured Solirubrobacteraceae bacterium</name>
    <dbReference type="NCBI Taxonomy" id="1162706"/>
    <lineage>
        <taxon>Bacteria</taxon>
        <taxon>Bacillati</taxon>
        <taxon>Actinomycetota</taxon>
        <taxon>Thermoleophilia</taxon>
        <taxon>Solirubrobacterales</taxon>
        <taxon>Solirubrobacteraceae</taxon>
        <taxon>environmental samples</taxon>
    </lineage>
</organism>
<dbReference type="SUPFAM" id="SSF53187">
    <property type="entry name" value="Zn-dependent exopeptidases"/>
    <property type="match status" value="1"/>
</dbReference>
<accession>A0A6J4RGH7</accession>
<dbReference type="AlphaFoldDB" id="A0A6J4RGH7"/>
<reference evidence="2" key="1">
    <citation type="submission" date="2020-02" db="EMBL/GenBank/DDBJ databases">
        <authorList>
            <person name="Meier V. D."/>
        </authorList>
    </citation>
    <scope>NUCLEOTIDE SEQUENCE</scope>
    <source>
        <strain evidence="2">AVDCRST_MAG69</strain>
    </source>
</reference>
<dbReference type="GO" id="GO:0008235">
    <property type="term" value="F:metalloexopeptidase activity"/>
    <property type="evidence" value="ECO:0007669"/>
    <property type="project" value="InterPro"/>
</dbReference>